<dbReference type="OrthoDB" id="5946976at2759"/>
<name>A0A3P7M3Z5_STRVU</name>
<accession>A0A3P7M3Z5</accession>
<keyword evidence="1" id="KW-0812">Transmembrane</keyword>
<sequence>MGLLRYAGFLVFVALLIHYGIDMLYTKHPLHFGGEVDSKYEGVREAFKQNFIDGWEAEGASMAVFVKG</sequence>
<evidence type="ECO:0000256" key="1">
    <source>
        <dbReference type="SAM" id="Phobius"/>
    </source>
</evidence>
<feature type="transmembrane region" description="Helical" evidence="1">
    <location>
        <begin position="6"/>
        <end position="25"/>
    </location>
</feature>
<proteinExistence type="predicted"/>
<gene>
    <name evidence="2" type="ORF">SVUK_LOCUS20996</name>
</gene>
<dbReference type="EMBL" id="UYYB01148451">
    <property type="protein sequence ID" value="VDM85998.1"/>
    <property type="molecule type" value="Genomic_DNA"/>
</dbReference>
<keyword evidence="1" id="KW-0472">Membrane</keyword>
<reference evidence="2 3" key="1">
    <citation type="submission" date="2018-11" db="EMBL/GenBank/DDBJ databases">
        <authorList>
            <consortium name="Pathogen Informatics"/>
        </authorList>
    </citation>
    <scope>NUCLEOTIDE SEQUENCE [LARGE SCALE GENOMIC DNA]</scope>
</reference>
<keyword evidence="3" id="KW-1185">Reference proteome</keyword>
<evidence type="ECO:0000313" key="3">
    <source>
        <dbReference type="Proteomes" id="UP000270094"/>
    </source>
</evidence>
<dbReference type="Proteomes" id="UP000270094">
    <property type="component" value="Unassembled WGS sequence"/>
</dbReference>
<feature type="non-terminal residue" evidence="2">
    <location>
        <position position="68"/>
    </location>
</feature>
<organism evidence="2 3">
    <name type="scientific">Strongylus vulgaris</name>
    <name type="common">Blood worm</name>
    <dbReference type="NCBI Taxonomy" id="40348"/>
    <lineage>
        <taxon>Eukaryota</taxon>
        <taxon>Metazoa</taxon>
        <taxon>Ecdysozoa</taxon>
        <taxon>Nematoda</taxon>
        <taxon>Chromadorea</taxon>
        <taxon>Rhabditida</taxon>
        <taxon>Rhabditina</taxon>
        <taxon>Rhabditomorpha</taxon>
        <taxon>Strongyloidea</taxon>
        <taxon>Strongylidae</taxon>
        <taxon>Strongylus</taxon>
    </lineage>
</organism>
<dbReference type="AlphaFoldDB" id="A0A3P7M3Z5"/>
<keyword evidence="1" id="KW-1133">Transmembrane helix</keyword>
<evidence type="ECO:0000313" key="2">
    <source>
        <dbReference type="EMBL" id="VDM85998.1"/>
    </source>
</evidence>
<protein>
    <submittedName>
        <fullName evidence="2">Uncharacterized protein</fullName>
    </submittedName>
</protein>